<proteinExistence type="predicted"/>
<organism evidence="1">
    <name type="scientific">Rhizophora mucronata</name>
    <name type="common">Asiatic mangrove</name>
    <dbReference type="NCBI Taxonomy" id="61149"/>
    <lineage>
        <taxon>Eukaryota</taxon>
        <taxon>Viridiplantae</taxon>
        <taxon>Streptophyta</taxon>
        <taxon>Embryophyta</taxon>
        <taxon>Tracheophyta</taxon>
        <taxon>Spermatophyta</taxon>
        <taxon>Magnoliopsida</taxon>
        <taxon>eudicotyledons</taxon>
        <taxon>Gunneridae</taxon>
        <taxon>Pentapetalae</taxon>
        <taxon>rosids</taxon>
        <taxon>fabids</taxon>
        <taxon>Malpighiales</taxon>
        <taxon>Rhizophoraceae</taxon>
        <taxon>Rhizophora</taxon>
    </lineage>
</organism>
<evidence type="ECO:0000313" key="1">
    <source>
        <dbReference type="EMBL" id="MBW80665.1"/>
    </source>
</evidence>
<name>A0A2P2IHG6_RHIMU</name>
<dbReference type="AlphaFoldDB" id="A0A2P2IHG6"/>
<sequence length="20" mass="2420">MTRELYYSSRLVTNLTDILM</sequence>
<protein>
    <submittedName>
        <fullName evidence="1">Uncharacterized protein</fullName>
    </submittedName>
</protein>
<dbReference type="EMBL" id="GGEC01000182">
    <property type="protein sequence ID" value="MBW80665.1"/>
    <property type="molecule type" value="Transcribed_RNA"/>
</dbReference>
<accession>A0A2P2IHG6</accession>
<reference evidence="1" key="1">
    <citation type="submission" date="2018-02" db="EMBL/GenBank/DDBJ databases">
        <title>Rhizophora mucronata_Transcriptome.</title>
        <authorList>
            <person name="Meera S.P."/>
            <person name="Sreeshan A."/>
            <person name="Augustine A."/>
        </authorList>
    </citation>
    <scope>NUCLEOTIDE SEQUENCE</scope>
    <source>
        <tissue evidence="1">Leaf</tissue>
    </source>
</reference>